<keyword evidence="1" id="KW-0175">Coiled coil</keyword>
<organism evidence="2 3">
    <name type="scientific">Lentinula detonsa</name>
    <dbReference type="NCBI Taxonomy" id="2804962"/>
    <lineage>
        <taxon>Eukaryota</taxon>
        <taxon>Fungi</taxon>
        <taxon>Dikarya</taxon>
        <taxon>Basidiomycota</taxon>
        <taxon>Agaricomycotina</taxon>
        <taxon>Agaricomycetes</taxon>
        <taxon>Agaricomycetidae</taxon>
        <taxon>Agaricales</taxon>
        <taxon>Marasmiineae</taxon>
        <taxon>Omphalotaceae</taxon>
        <taxon>Lentinula</taxon>
    </lineage>
</organism>
<evidence type="ECO:0000313" key="3">
    <source>
        <dbReference type="Proteomes" id="UP001163850"/>
    </source>
</evidence>
<proteinExistence type="predicted"/>
<gene>
    <name evidence="2" type="ORF">F5890DRAFT_1560708</name>
</gene>
<dbReference type="AlphaFoldDB" id="A0AA38PMD9"/>
<evidence type="ECO:0000313" key="2">
    <source>
        <dbReference type="EMBL" id="KAJ3978257.1"/>
    </source>
</evidence>
<reference evidence="2" key="1">
    <citation type="submission" date="2022-08" db="EMBL/GenBank/DDBJ databases">
        <authorList>
            <consortium name="DOE Joint Genome Institute"/>
            <person name="Min B."/>
            <person name="Riley R."/>
            <person name="Sierra-Patev S."/>
            <person name="Naranjo-Ortiz M."/>
            <person name="Looney B."/>
            <person name="Konkel Z."/>
            <person name="Slot J.C."/>
            <person name="Sakamoto Y."/>
            <person name="Steenwyk J.L."/>
            <person name="Rokas A."/>
            <person name="Carro J."/>
            <person name="Camarero S."/>
            <person name="Ferreira P."/>
            <person name="Molpeceres G."/>
            <person name="Ruiz-Duenas F.J."/>
            <person name="Serrano A."/>
            <person name="Henrissat B."/>
            <person name="Drula E."/>
            <person name="Hughes K.W."/>
            <person name="Mata J.L."/>
            <person name="Ishikawa N.K."/>
            <person name="Vargas-Isla R."/>
            <person name="Ushijima S."/>
            <person name="Smith C.A."/>
            <person name="Ahrendt S."/>
            <person name="Andreopoulos W."/>
            <person name="He G."/>
            <person name="Labutti K."/>
            <person name="Lipzen A."/>
            <person name="Ng V."/>
            <person name="Sandor L."/>
            <person name="Barry K."/>
            <person name="Martinez A.T."/>
            <person name="Xiao Y."/>
            <person name="Gibbons J.G."/>
            <person name="Terashima K."/>
            <person name="Hibbett D.S."/>
            <person name="Grigoriev I.V."/>
        </authorList>
    </citation>
    <scope>NUCLEOTIDE SEQUENCE</scope>
    <source>
        <strain evidence="2">TFB7829</strain>
    </source>
</reference>
<evidence type="ECO:0000256" key="1">
    <source>
        <dbReference type="SAM" id="Coils"/>
    </source>
</evidence>
<sequence>MQQSFPPQMQIPNCIVWVPYAYDGTSGTADHVPIIHTIEDHSRKYHNTLRQLSHVHGIRRSFDNRMRNLQDRITTLEIEHNELRARHESDVLQIDDIVRNCQEAHDGRQYWKAQYYDLRDQGDRQDAKTSYTVAVAKKLDKGKGKEVTTVPLQNRIMLYTCHASRFFPDRLPD</sequence>
<dbReference type="Proteomes" id="UP001163850">
    <property type="component" value="Unassembled WGS sequence"/>
</dbReference>
<name>A0AA38PMD9_9AGAR</name>
<comment type="caution">
    <text evidence="2">The sequence shown here is derived from an EMBL/GenBank/DDBJ whole genome shotgun (WGS) entry which is preliminary data.</text>
</comment>
<protein>
    <submittedName>
        <fullName evidence="2">Uncharacterized protein</fullName>
    </submittedName>
</protein>
<accession>A0AA38PMD9</accession>
<dbReference type="EMBL" id="MU803555">
    <property type="protein sequence ID" value="KAJ3978257.1"/>
    <property type="molecule type" value="Genomic_DNA"/>
</dbReference>
<feature type="coiled-coil region" evidence="1">
    <location>
        <begin position="59"/>
        <end position="86"/>
    </location>
</feature>